<accession>A0AAV7PRQ6</accession>
<dbReference type="AlphaFoldDB" id="A0AAV7PRQ6"/>
<feature type="compositionally biased region" description="Basic and acidic residues" evidence="1">
    <location>
        <begin position="1"/>
        <end position="14"/>
    </location>
</feature>
<feature type="compositionally biased region" description="Polar residues" evidence="1">
    <location>
        <begin position="15"/>
        <end position="25"/>
    </location>
</feature>
<organism evidence="2 3">
    <name type="scientific">Pleurodeles waltl</name>
    <name type="common">Iberian ribbed newt</name>
    <dbReference type="NCBI Taxonomy" id="8319"/>
    <lineage>
        <taxon>Eukaryota</taxon>
        <taxon>Metazoa</taxon>
        <taxon>Chordata</taxon>
        <taxon>Craniata</taxon>
        <taxon>Vertebrata</taxon>
        <taxon>Euteleostomi</taxon>
        <taxon>Amphibia</taxon>
        <taxon>Batrachia</taxon>
        <taxon>Caudata</taxon>
        <taxon>Salamandroidea</taxon>
        <taxon>Salamandridae</taxon>
        <taxon>Pleurodelinae</taxon>
        <taxon>Pleurodeles</taxon>
    </lineage>
</organism>
<evidence type="ECO:0000313" key="2">
    <source>
        <dbReference type="EMBL" id="KAJ1130725.1"/>
    </source>
</evidence>
<sequence length="98" mass="10573">MPRYEEQGPQRKQQEPSTTTRNQNGGCLRASDRLDPGKELRACLERGGPALAPGPSRRHPCASAEFGEEARPYGGGWKRTRRRGSPRTGPQTAGGTGA</sequence>
<protein>
    <submittedName>
        <fullName evidence="2">Uncharacterized protein</fullName>
    </submittedName>
</protein>
<dbReference type="Proteomes" id="UP001066276">
    <property type="component" value="Chromosome 7"/>
</dbReference>
<evidence type="ECO:0000313" key="3">
    <source>
        <dbReference type="Proteomes" id="UP001066276"/>
    </source>
</evidence>
<evidence type="ECO:0000256" key="1">
    <source>
        <dbReference type="SAM" id="MobiDB-lite"/>
    </source>
</evidence>
<proteinExistence type="predicted"/>
<keyword evidence="3" id="KW-1185">Reference proteome</keyword>
<gene>
    <name evidence="2" type="ORF">NDU88_009075</name>
</gene>
<feature type="compositionally biased region" description="Basic and acidic residues" evidence="1">
    <location>
        <begin position="30"/>
        <end position="44"/>
    </location>
</feature>
<dbReference type="EMBL" id="JANPWB010000011">
    <property type="protein sequence ID" value="KAJ1130725.1"/>
    <property type="molecule type" value="Genomic_DNA"/>
</dbReference>
<feature type="region of interest" description="Disordered" evidence="1">
    <location>
        <begin position="1"/>
        <end position="98"/>
    </location>
</feature>
<reference evidence="2" key="1">
    <citation type="journal article" date="2022" name="bioRxiv">
        <title>Sequencing and chromosome-scale assembly of the giantPleurodeles waltlgenome.</title>
        <authorList>
            <person name="Brown T."/>
            <person name="Elewa A."/>
            <person name="Iarovenko S."/>
            <person name="Subramanian E."/>
            <person name="Araus A.J."/>
            <person name="Petzold A."/>
            <person name="Susuki M."/>
            <person name="Suzuki K.-i.T."/>
            <person name="Hayashi T."/>
            <person name="Toyoda A."/>
            <person name="Oliveira C."/>
            <person name="Osipova E."/>
            <person name="Leigh N.D."/>
            <person name="Simon A."/>
            <person name="Yun M.H."/>
        </authorList>
    </citation>
    <scope>NUCLEOTIDE SEQUENCE</scope>
    <source>
        <strain evidence="2">20211129_DDA</strain>
        <tissue evidence="2">Liver</tissue>
    </source>
</reference>
<comment type="caution">
    <text evidence="2">The sequence shown here is derived from an EMBL/GenBank/DDBJ whole genome shotgun (WGS) entry which is preliminary data.</text>
</comment>
<name>A0AAV7PRQ6_PLEWA</name>